<dbReference type="EMBL" id="KU736879">
    <property type="protein sequence ID" value="AMP42472.1"/>
    <property type="molecule type" value="Genomic_DNA"/>
</dbReference>
<accession>A0A142BWI4</accession>
<sequence>MVQLLGVVDEEASLLLITFQEVFSGNRQQLGHTLTDGDAGHHDNELAPAIQLVQLENGLDVVVGFARAGSDSPPFVPQAVA</sequence>
<dbReference type="AlphaFoldDB" id="A0A142BWI4"/>
<name>A0A142BWI4_9BACT</name>
<evidence type="ECO:0000313" key="1">
    <source>
        <dbReference type="EMBL" id="AMP42472.1"/>
    </source>
</evidence>
<organism evidence="1">
    <name type="scientific">uncultured bacterium IN-14</name>
    <dbReference type="NCBI Taxonomy" id="1805592"/>
    <lineage>
        <taxon>Bacteria</taxon>
        <taxon>environmental samples</taxon>
    </lineage>
</organism>
<protein>
    <submittedName>
        <fullName evidence="1">Uncharacterized protein</fullName>
    </submittedName>
</protein>
<reference evidence="1" key="1">
    <citation type="journal article" date="2016" name="Appl. Environ. Microbiol.">
        <title>Diversity of the Tetracycline Mobilome within a Chinese Pig Manure Sample.</title>
        <authorList>
            <person name="Leclercq S.O."/>
            <person name="Wang C."/>
            <person name="Zhu Y."/>
            <person name="Wu H."/>
            <person name="Du X."/>
            <person name="Liu Z."/>
            <person name="Feng J."/>
        </authorList>
    </citation>
    <scope>NUCLEOTIDE SEQUENCE</scope>
</reference>
<proteinExistence type="predicted"/>